<name>A0A1G2P1N5_9BACT</name>
<sequence>MTDYKIEMCINSLEQAVSKYTELKGRNPPTTQEERVEVEVEIYRAARALNSRWVEMEAWYMGSLIEPVDIERRKLVLGVLCKTRDILTVAVERRSYKSIQRYIGEFEDFCARYNLAYT</sequence>
<comment type="caution">
    <text evidence="1">The sequence shown here is derived from an EMBL/GenBank/DDBJ whole genome shotgun (WGS) entry which is preliminary data.</text>
</comment>
<dbReference type="Proteomes" id="UP000177269">
    <property type="component" value="Unassembled WGS sequence"/>
</dbReference>
<reference evidence="1 2" key="1">
    <citation type="journal article" date="2016" name="Nat. Commun.">
        <title>Thousands of microbial genomes shed light on interconnected biogeochemical processes in an aquifer system.</title>
        <authorList>
            <person name="Anantharaman K."/>
            <person name="Brown C.T."/>
            <person name="Hug L.A."/>
            <person name="Sharon I."/>
            <person name="Castelle C.J."/>
            <person name="Probst A.J."/>
            <person name="Thomas B.C."/>
            <person name="Singh A."/>
            <person name="Wilkins M.J."/>
            <person name="Karaoz U."/>
            <person name="Brodie E.L."/>
            <person name="Williams K.H."/>
            <person name="Hubbard S.S."/>
            <person name="Banfield J.F."/>
        </authorList>
    </citation>
    <scope>NUCLEOTIDE SEQUENCE [LARGE SCALE GENOMIC DNA]</scope>
</reference>
<evidence type="ECO:0000313" key="2">
    <source>
        <dbReference type="Proteomes" id="UP000177269"/>
    </source>
</evidence>
<evidence type="ECO:0000313" key="1">
    <source>
        <dbReference type="EMBL" id="OHA41501.1"/>
    </source>
</evidence>
<dbReference type="AlphaFoldDB" id="A0A1G2P1N5"/>
<accession>A0A1G2P1N5</accession>
<organism evidence="1 2">
    <name type="scientific">Candidatus Taylorbacteria bacterium RIFCSPLOWO2_12_FULL_43_20</name>
    <dbReference type="NCBI Taxonomy" id="1802332"/>
    <lineage>
        <taxon>Bacteria</taxon>
        <taxon>Candidatus Tayloriibacteriota</taxon>
    </lineage>
</organism>
<proteinExistence type="predicted"/>
<protein>
    <submittedName>
        <fullName evidence="1">Uncharacterized protein</fullName>
    </submittedName>
</protein>
<gene>
    <name evidence="1" type="ORF">A3G52_00945</name>
</gene>
<dbReference type="EMBL" id="MHSK01000032">
    <property type="protein sequence ID" value="OHA41501.1"/>
    <property type="molecule type" value="Genomic_DNA"/>
</dbReference>